<comment type="function">
    <text evidence="10">Na(+)/H(+) antiporter that extrudes sodium in exchange for external protons.</text>
</comment>
<keyword evidence="3 10" id="KW-1003">Cell membrane</keyword>
<feature type="transmembrane region" description="Helical" evidence="10">
    <location>
        <begin position="350"/>
        <end position="373"/>
    </location>
</feature>
<evidence type="ECO:0000313" key="12">
    <source>
        <dbReference type="EMBL" id="PZP43553.1"/>
    </source>
</evidence>
<dbReference type="PANTHER" id="PTHR10110">
    <property type="entry name" value="SODIUM/HYDROGEN EXCHANGER"/>
    <property type="match status" value="1"/>
</dbReference>
<protein>
    <submittedName>
        <fullName evidence="12">Na+/H+ antiporter</fullName>
    </submittedName>
</protein>
<feature type="transmembrane region" description="Helical" evidence="10">
    <location>
        <begin position="300"/>
        <end position="322"/>
    </location>
</feature>
<evidence type="ECO:0000313" key="13">
    <source>
        <dbReference type="Proteomes" id="UP000249645"/>
    </source>
</evidence>
<evidence type="ECO:0000256" key="7">
    <source>
        <dbReference type="ARBA" id="ARBA00023065"/>
    </source>
</evidence>
<keyword evidence="6 10" id="KW-0915">Sodium</keyword>
<keyword evidence="2 10" id="KW-0813">Transport</keyword>
<dbReference type="Proteomes" id="UP000249645">
    <property type="component" value="Unassembled WGS sequence"/>
</dbReference>
<evidence type="ECO:0000256" key="10">
    <source>
        <dbReference type="RuleBase" id="RU366002"/>
    </source>
</evidence>
<dbReference type="GO" id="GO:0005886">
    <property type="term" value="C:plasma membrane"/>
    <property type="evidence" value="ECO:0007669"/>
    <property type="project" value="UniProtKB-SubCell"/>
</dbReference>
<dbReference type="InterPro" id="IPR006153">
    <property type="entry name" value="Cation/H_exchanger_TM"/>
</dbReference>
<dbReference type="GO" id="GO:0015385">
    <property type="term" value="F:sodium:proton antiporter activity"/>
    <property type="evidence" value="ECO:0007669"/>
    <property type="project" value="InterPro"/>
</dbReference>
<feature type="transmembrane region" description="Helical" evidence="10">
    <location>
        <begin position="114"/>
        <end position="135"/>
    </location>
</feature>
<comment type="caution">
    <text evidence="12">The sequence shown here is derived from an EMBL/GenBank/DDBJ whole genome shotgun (WGS) entry which is preliminary data.</text>
</comment>
<sequence length="544" mass="60532">MLHENLILVLILLLGITLLVMLGQKLKIAYPIFLVLAGLIIGFIPGVPSVSIDPNLIFLIFLPPLLYEAAWYTSWKDFWEYKGAIFLLAVGLVIFTSATVAYFSVLLIPGFTLSLGFVLGGIISPPDAVAASAILKKFKIPKISMSLLEGESLVNDATSLIVFKFALATVITGNFVIQDAALNFVVVALGGIVVGLIVGAIFYAIHRWLPKNDNIDVVLTFLTPYFMYIAAEEIHVSGVISVVAGGLLLSSQSLVILTPSSRVKTFSTWGGITFILNGIVFILIGLGLPEIVSGMKNRYSILEATCYGGLISLLTVVIRYIWFDTTRLIAFWVNKQSRIRYQHTTWKGRLIVILGGMRGVVSLAAALSIPIMISDTVEFPLRNLILFITFIVIFFTLVVQGLLLPIIVKRLHINETNYDLSEEEQVSKIRMQLVETAIKKLEKDYFSQCKSNVILGNYKEELEHTLYDQKKRLDILKTGALDVKGLNAFNSVMLDIINAQRKTLHHLKNDKQIDSELITSEEWQLDLDEMRINSFLSDINKSKT</sequence>
<dbReference type="NCBIfam" id="TIGR00831">
    <property type="entry name" value="a_cpa1"/>
    <property type="match status" value="1"/>
</dbReference>
<evidence type="ECO:0000256" key="1">
    <source>
        <dbReference type="ARBA" id="ARBA00004651"/>
    </source>
</evidence>
<dbReference type="PANTHER" id="PTHR10110:SF86">
    <property type="entry name" value="SODIUM_HYDROGEN EXCHANGER 7"/>
    <property type="match status" value="1"/>
</dbReference>
<dbReference type="GO" id="GO:0015386">
    <property type="term" value="F:potassium:proton antiporter activity"/>
    <property type="evidence" value="ECO:0007669"/>
    <property type="project" value="TreeGrafter"/>
</dbReference>
<organism evidence="12 13">
    <name type="scientific">Pseudopedobacter saltans</name>
    <dbReference type="NCBI Taxonomy" id="151895"/>
    <lineage>
        <taxon>Bacteria</taxon>
        <taxon>Pseudomonadati</taxon>
        <taxon>Bacteroidota</taxon>
        <taxon>Sphingobacteriia</taxon>
        <taxon>Sphingobacteriales</taxon>
        <taxon>Sphingobacteriaceae</taxon>
        <taxon>Pseudopedobacter</taxon>
    </lineage>
</organism>
<feature type="transmembrane region" description="Helical" evidence="10">
    <location>
        <begin position="385"/>
        <end position="408"/>
    </location>
</feature>
<keyword evidence="4 10" id="KW-0812">Transmembrane</keyword>
<evidence type="ECO:0000256" key="3">
    <source>
        <dbReference type="ARBA" id="ARBA00022475"/>
    </source>
</evidence>
<gene>
    <name evidence="12" type="ORF">DI598_15635</name>
</gene>
<keyword evidence="9 10" id="KW-0739">Sodium transport</keyword>
<reference evidence="12 13" key="1">
    <citation type="submission" date="2017-11" db="EMBL/GenBank/DDBJ databases">
        <title>Infants hospitalized years apart are colonized by the same room-sourced microbial strains.</title>
        <authorList>
            <person name="Brooks B."/>
            <person name="Olm M.R."/>
            <person name="Firek B.A."/>
            <person name="Baker R."/>
            <person name="Thomas B.C."/>
            <person name="Morowitz M.J."/>
            <person name="Banfield J.F."/>
        </authorList>
    </citation>
    <scope>NUCLEOTIDE SEQUENCE [LARGE SCALE GENOMIC DNA]</scope>
    <source>
        <strain evidence="12">S2_009_000_R2_76</strain>
    </source>
</reference>
<keyword evidence="5 10" id="KW-1133">Transmembrane helix</keyword>
<feature type="transmembrane region" description="Helical" evidence="10">
    <location>
        <begin position="30"/>
        <end position="50"/>
    </location>
</feature>
<feature type="transmembrane region" description="Helical" evidence="10">
    <location>
        <begin position="85"/>
        <end position="108"/>
    </location>
</feature>
<feature type="domain" description="Cation/H+ exchanger transmembrane" evidence="11">
    <location>
        <begin position="14"/>
        <end position="409"/>
    </location>
</feature>
<dbReference type="AlphaFoldDB" id="A0A2W5ELZ6"/>
<evidence type="ECO:0000256" key="6">
    <source>
        <dbReference type="ARBA" id="ARBA00023053"/>
    </source>
</evidence>
<feature type="transmembrane region" description="Helical" evidence="10">
    <location>
        <begin position="237"/>
        <end position="257"/>
    </location>
</feature>
<evidence type="ECO:0000256" key="8">
    <source>
        <dbReference type="ARBA" id="ARBA00023136"/>
    </source>
</evidence>
<dbReference type="GO" id="GO:0098719">
    <property type="term" value="P:sodium ion import across plasma membrane"/>
    <property type="evidence" value="ECO:0007669"/>
    <property type="project" value="TreeGrafter"/>
</dbReference>
<dbReference type="EMBL" id="QFOI01000366">
    <property type="protein sequence ID" value="PZP43553.1"/>
    <property type="molecule type" value="Genomic_DNA"/>
</dbReference>
<feature type="transmembrane region" description="Helical" evidence="10">
    <location>
        <begin position="269"/>
        <end position="288"/>
    </location>
</feature>
<name>A0A2W5ELZ6_9SPHI</name>
<dbReference type="InterPro" id="IPR018422">
    <property type="entry name" value="Cation/H_exchanger_CPA1"/>
</dbReference>
<comment type="similarity">
    <text evidence="10">Belongs to the monovalent cation:proton antiporter 1 (CPA1) transporter (TC 2.A.36) family.</text>
</comment>
<evidence type="ECO:0000256" key="2">
    <source>
        <dbReference type="ARBA" id="ARBA00022448"/>
    </source>
</evidence>
<keyword evidence="10" id="KW-0050">Antiport</keyword>
<evidence type="ECO:0000256" key="4">
    <source>
        <dbReference type="ARBA" id="ARBA00022692"/>
    </source>
</evidence>
<feature type="transmembrane region" description="Helical" evidence="10">
    <location>
        <begin position="6"/>
        <end position="23"/>
    </location>
</feature>
<comment type="subcellular location">
    <subcellularLocation>
        <location evidence="1 10">Cell membrane</location>
        <topology evidence="1 10">Multi-pass membrane protein</topology>
    </subcellularLocation>
</comment>
<feature type="transmembrane region" description="Helical" evidence="10">
    <location>
        <begin position="156"/>
        <end position="177"/>
    </location>
</feature>
<keyword evidence="8 10" id="KW-0472">Membrane</keyword>
<dbReference type="GO" id="GO:0051453">
    <property type="term" value="P:regulation of intracellular pH"/>
    <property type="evidence" value="ECO:0007669"/>
    <property type="project" value="TreeGrafter"/>
</dbReference>
<evidence type="ECO:0000256" key="5">
    <source>
        <dbReference type="ARBA" id="ARBA00022989"/>
    </source>
</evidence>
<accession>A0A2W5ELZ6</accession>
<evidence type="ECO:0000256" key="9">
    <source>
        <dbReference type="ARBA" id="ARBA00023201"/>
    </source>
</evidence>
<dbReference type="Gene3D" id="6.10.140.1330">
    <property type="match status" value="1"/>
</dbReference>
<proteinExistence type="inferred from homology"/>
<dbReference type="Pfam" id="PF00999">
    <property type="entry name" value="Na_H_Exchanger"/>
    <property type="match status" value="1"/>
</dbReference>
<dbReference type="InterPro" id="IPR004705">
    <property type="entry name" value="Cation/H_exchanger_CPA1_bac"/>
</dbReference>
<evidence type="ECO:0000259" key="11">
    <source>
        <dbReference type="Pfam" id="PF00999"/>
    </source>
</evidence>
<feature type="transmembrane region" description="Helical" evidence="10">
    <location>
        <begin position="183"/>
        <end position="203"/>
    </location>
</feature>
<feature type="transmembrane region" description="Helical" evidence="10">
    <location>
        <begin position="56"/>
        <end position="73"/>
    </location>
</feature>
<keyword evidence="7 10" id="KW-0406">Ion transport</keyword>